<feature type="transmembrane region" description="Helical" evidence="9">
    <location>
        <begin position="363"/>
        <end position="381"/>
    </location>
</feature>
<feature type="region of interest" description="Disordered" evidence="8">
    <location>
        <begin position="273"/>
        <end position="302"/>
    </location>
</feature>
<dbReference type="Pfam" id="PF25539">
    <property type="entry name" value="Bestrophin_2"/>
    <property type="match status" value="2"/>
</dbReference>
<name>A0A4Y9YX53_9AGAM</name>
<dbReference type="GO" id="GO:0005886">
    <property type="term" value="C:plasma membrane"/>
    <property type="evidence" value="ECO:0007669"/>
    <property type="project" value="UniProtKB-SubCell"/>
</dbReference>
<dbReference type="InterPro" id="IPR044669">
    <property type="entry name" value="YneE/VCCN1/2-like"/>
</dbReference>
<dbReference type="PANTHER" id="PTHR33281">
    <property type="entry name" value="UPF0187 PROTEIN YNEE"/>
    <property type="match status" value="1"/>
</dbReference>
<organism evidence="10 11">
    <name type="scientific">Dentipellis fragilis</name>
    <dbReference type="NCBI Taxonomy" id="205917"/>
    <lineage>
        <taxon>Eukaryota</taxon>
        <taxon>Fungi</taxon>
        <taxon>Dikarya</taxon>
        <taxon>Basidiomycota</taxon>
        <taxon>Agaricomycotina</taxon>
        <taxon>Agaricomycetes</taxon>
        <taxon>Russulales</taxon>
        <taxon>Hericiaceae</taxon>
        <taxon>Dentipellis</taxon>
    </lineage>
</organism>
<comment type="subcellular location">
    <subcellularLocation>
        <location evidence="1">Cell membrane</location>
        <topology evidence="1">Multi-pass membrane protein</topology>
    </subcellularLocation>
</comment>
<evidence type="ECO:0000256" key="9">
    <source>
        <dbReference type="SAM" id="Phobius"/>
    </source>
</evidence>
<evidence type="ECO:0000256" key="8">
    <source>
        <dbReference type="SAM" id="MobiDB-lite"/>
    </source>
</evidence>
<dbReference type="PANTHER" id="PTHR33281:SF19">
    <property type="entry name" value="VOLTAGE-DEPENDENT ANION CHANNEL-FORMING PROTEIN YNEE"/>
    <property type="match status" value="1"/>
</dbReference>
<dbReference type="STRING" id="205917.A0A4Y9YX53"/>
<evidence type="ECO:0000256" key="1">
    <source>
        <dbReference type="ARBA" id="ARBA00004651"/>
    </source>
</evidence>
<accession>A0A4Y9YX53</accession>
<comment type="caution">
    <text evidence="10">The sequence shown here is derived from an EMBL/GenBank/DDBJ whole genome shotgun (WGS) entry which is preliminary data.</text>
</comment>
<evidence type="ECO:0000256" key="4">
    <source>
        <dbReference type="ARBA" id="ARBA00022692"/>
    </source>
</evidence>
<evidence type="ECO:0000256" key="7">
    <source>
        <dbReference type="ARBA" id="ARBA00023136"/>
    </source>
</evidence>
<keyword evidence="2" id="KW-0813">Transport</keyword>
<protein>
    <submittedName>
        <fullName evidence="10">Uncharacterized protein</fullName>
    </submittedName>
</protein>
<keyword evidence="5 9" id="KW-1133">Transmembrane helix</keyword>
<feature type="region of interest" description="Disordered" evidence="8">
    <location>
        <begin position="165"/>
        <end position="191"/>
    </location>
</feature>
<feature type="region of interest" description="Disordered" evidence="8">
    <location>
        <begin position="460"/>
        <end position="479"/>
    </location>
</feature>
<dbReference type="GO" id="GO:0005254">
    <property type="term" value="F:chloride channel activity"/>
    <property type="evidence" value="ECO:0007669"/>
    <property type="project" value="InterPro"/>
</dbReference>
<evidence type="ECO:0000256" key="3">
    <source>
        <dbReference type="ARBA" id="ARBA00022475"/>
    </source>
</evidence>
<feature type="region of interest" description="Disordered" evidence="8">
    <location>
        <begin position="214"/>
        <end position="236"/>
    </location>
</feature>
<dbReference type="OrthoDB" id="1368at2759"/>
<evidence type="ECO:0000256" key="6">
    <source>
        <dbReference type="ARBA" id="ARBA00023065"/>
    </source>
</evidence>
<proteinExistence type="predicted"/>
<evidence type="ECO:0000313" key="10">
    <source>
        <dbReference type="EMBL" id="TFY66915.1"/>
    </source>
</evidence>
<dbReference type="Proteomes" id="UP000298327">
    <property type="component" value="Unassembled WGS sequence"/>
</dbReference>
<keyword evidence="3" id="KW-1003">Cell membrane</keyword>
<keyword evidence="11" id="KW-1185">Reference proteome</keyword>
<gene>
    <name evidence="10" type="ORF">EVG20_g4168</name>
</gene>
<keyword evidence="7 9" id="KW-0472">Membrane</keyword>
<dbReference type="AlphaFoldDB" id="A0A4Y9YX53"/>
<sequence length="479" mass="54599">MDLWAWNSRCCVIAMEDLARGSYAYPLRDRRHDPVDAEQNIPWYTQRHADSSRCGDWFCNIVSSFDYDRYWMGRSSWSDIMRNARTFTRLVWFHVPLRLTPRTAEETLDGSVRSAEEIHKVMKEKRVAIDLTVGFVVALKHHLRSELGMYYKDLYDKIRPLHSHQHLKKRHHSQTREEPTPTPSAAASTSNLLNPVIPAINSYSSTSIAHMRHVTRSSSVYSTDSDSRERRPLLPSSNTAVPSIFSRISSDLIPFARFFRTLFSVYRYEADGTENASEEEGGVQRQWSSDDMRDNRTKHRPRVAGSGHNLPLEILRRQSDWLSILEDRGAVPGTSLGSMIGCIATFEDSLATLERILTTPLPFVYSVHISTVWIYLFFLPFQLVDQFAWYTIPGVAIASFIYLGFLAAGEEIEQPFGYDENDLDLDMFCQEIVQAEADRLVEMPGANVFLGAHHNGDNIQDRDPFAEPPVPKTAADVSA</sequence>
<keyword evidence="6" id="KW-0406">Ion transport</keyword>
<feature type="transmembrane region" description="Helical" evidence="9">
    <location>
        <begin position="387"/>
        <end position="408"/>
    </location>
</feature>
<keyword evidence="4 9" id="KW-0812">Transmembrane</keyword>
<reference evidence="10 11" key="1">
    <citation type="submission" date="2019-02" db="EMBL/GenBank/DDBJ databases">
        <title>Genome sequencing of the rare red list fungi Dentipellis fragilis.</title>
        <authorList>
            <person name="Buettner E."/>
            <person name="Kellner H."/>
        </authorList>
    </citation>
    <scope>NUCLEOTIDE SEQUENCE [LARGE SCALE GENOMIC DNA]</scope>
    <source>
        <strain evidence="10 11">DSM 105465</strain>
    </source>
</reference>
<evidence type="ECO:0000256" key="5">
    <source>
        <dbReference type="ARBA" id="ARBA00022989"/>
    </source>
</evidence>
<evidence type="ECO:0000313" key="11">
    <source>
        <dbReference type="Proteomes" id="UP000298327"/>
    </source>
</evidence>
<evidence type="ECO:0000256" key="2">
    <source>
        <dbReference type="ARBA" id="ARBA00022448"/>
    </source>
</evidence>
<dbReference type="EMBL" id="SEOQ01000208">
    <property type="protein sequence ID" value="TFY66915.1"/>
    <property type="molecule type" value="Genomic_DNA"/>
</dbReference>